<dbReference type="AlphaFoldDB" id="A0A084W1E8"/>
<proteinExistence type="predicted"/>
<evidence type="ECO:0000313" key="3">
    <source>
        <dbReference type="EnsemblMetazoa" id="ASIC011872-PA"/>
    </source>
</evidence>
<dbReference type="EMBL" id="ATLV01019319">
    <property type="status" value="NOT_ANNOTATED_CDS"/>
    <property type="molecule type" value="Genomic_DNA"/>
</dbReference>
<gene>
    <name evidence="2" type="ORF">ZHAS_00011872</name>
</gene>
<reference evidence="2 4" key="1">
    <citation type="journal article" date="2014" name="BMC Genomics">
        <title>Genome sequence of Anopheles sinensis provides insight into genetics basis of mosquito competence for malaria parasites.</title>
        <authorList>
            <person name="Zhou D."/>
            <person name="Zhang D."/>
            <person name="Ding G."/>
            <person name="Shi L."/>
            <person name="Hou Q."/>
            <person name="Ye Y."/>
            <person name="Xu Y."/>
            <person name="Zhou H."/>
            <person name="Xiong C."/>
            <person name="Li S."/>
            <person name="Yu J."/>
            <person name="Hong S."/>
            <person name="Yu X."/>
            <person name="Zou P."/>
            <person name="Chen C."/>
            <person name="Chang X."/>
            <person name="Wang W."/>
            <person name="Lv Y."/>
            <person name="Sun Y."/>
            <person name="Ma L."/>
            <person name="Shen B."/>
            <person name="Zhu C."/>
        </authorList>
    </citation>
    <scope>NUCLEOTIDE SEQUENCE [LARGE SCALE GENOMIC DNA]</scope>
</reference>
<feature type="compositionally biased region" description="Basic and acidic residues" evidence="1">
    <location>
        <begin position="13"/>
        <end position="26"/>
    </location>
</feature>
<keyword evidence="4" id="KW-1185">Reference proteome</keyword>
<evidence type="ECO:0000313" key="2">
    <source>
        <dbReference type="EMBL" id="KFB44042.1"/>
    </source>
</evidence>
<feature type="region of interest" description="Disordered" evidence="1">
    <location>
        <begin position="1"/>
        <end position="85"/>
    </location>
</feature>
<evidence type="ECO:0000313" key="4">
    <source>
        <dbReference type="Proteomes" id="UP000030765"/>
    </source>
</evidence>
<feature type="compositionally biased region" description="Low complexity" evidence="1">
    <location>
        <begin position="58"/>
        <end position="70"/>
    </location>
</feature>
<name>A0A084W1E8_ANOSI</name>
<accession>A0A084W1E8</accession>
<dbReference type="Proteomes" id="UP000030765">
    <property type="component" value="Unassembled WGS sequence"/>
</dbReference>
<evidence type="ECO:0000256" key="1">
    <source>
        <dbReference type="SAM" id="MobiDB-lite"/>
    </source>
</evidence>
<sequence>MHRNSTVAGRPFEAFDDKGSEQDRLRPRSGSQDLGIGGRTNKPTPRSAPIAIQHCARRSSSSSSSSTTPAPHRHHSSSASIASRPRAYVTSIRKCGHTPRRSRTNPVGWQFRNQGRVSPGRHGRAFYKSPIEMKSSKQYGLIGVPERSARCRPFPYRAAGKSAVHSFVDSFSFSVPVAVFAAKRPILFGRPVLPSMVHH</sequence>
<organism evidence="2">
    <name type="scientific">Anopheles sinensis</name>
    <name type="common">Mosquito</name>
    <dbReference type="NCBI Taxonomy" id="74873"/>
    <lineage>
        <taxon>Eukaryota</taxon>
        <taxon>Metazoa</taxon>
        <taxon>Ecdysozoa</taxon>
        <taxon>Arthropoda</taxon>
        <taxon>Hexapoda</taxon>
        <taxon>Insecta</taxon>
        <taxon>Pterygota</taxon>
        <taxon>Neoptera</taxon>
        <taxon>Endopterygota</taxon>
        <taxon>Diptera</taxon>
        <taxon>Nematocera</taxon>
        <taxon>Culicoidea</taxon>
        <taxon>Culicidae</taxon>
        <taxon>Anophelinae</taxon>
        <taxon>Anopheles</taxon>
    </lineage>
</organism>
<dbReference type="EMBL" id="KE525267">
    <property type="protein sequence ID" value="KFB44042.1"/>
    <property type="molecule type" value="Genomic_DNA"/>
</dbReference>
<protein>
    <submittedName>
        <fullName evidence="2 3">Uncharacterized protein</fullName>
    </submittedName>
</protein>
<reference evidence="3" key="2">
    <citation type="submission" date="2020-05" db="UniProtKB">
        <authorList>
            <consortium name="EnsemblMetazoa"/>
        </authorList>
    </citation>
    <scope>IDENTIFICATION</scope>
</reference>
<dbReference type="EnsemblMetazoa" id="ASIC011872-RA">
    <property type="protein sequence ID" value="ASIC011872-PA"/>
    <property type="gene ID" value="ASIC011872"/>
</dbReference>
<dbReference type="VEuPathDB" id="VectorBase:ASIC011872"/>